<comment type="caution">
    <text evidence="1">The sequence shown here is derived from an EMBL/GenBank/DDBJ whole genome shotgun (WGS) entry which is preliminary data.</text>
</comment>
<dbReference type="EMBL" id="MCFG01000024">
    <property type="protein sequence ID" value="ORX86220.1"/>
    <property type="molecule type" value="Genomic_DNA"/>
</dbReference>
<reference evidence="1 2" key="1">
    <citation type="submission" date="2016-08" db="EMBL/GenBank/DDBJ databases">
        <title>A Parts List for Fungal Cellulosomes Revealed by Comparative Genomics.</title>
        <authorList>
            <consortium name="DOE Joint Genome Institute"/>
            <person name="Haitjema C.H."/>
            <person name="Gilmore S.P."/>
            <person name="Henske J.K."/>
            <person name="Solomon K.V."/>
            <person name="De Groot R."/>
            <person name="Kuo A."/>
            <person name="Mondo S.J."/>
            <person name="Salamov A.A."/>
            <person name="Labutti K."/>
            <person name="Zhao Z."/>
            <person name="Chiniquy J."/>
            <person name="Barry K."/>
            <person name="Brewer H.M."/>
            <person name="Purvine S.O."/>
            <person name="Wright A.T."/>
            <person name="Boxma B."/>
            <person name="Van Alen T."/>
            <person name="Hackstein J.H."/>
            <person name="Baker S.E."/>
            <person name="Grigoriev I.V."/>
            <person name="O'Malley M.A."/>
        </authorList>
    </citation>
    <scope>NUCLEOTIDE SEQUENCE [LARGE SCALE GENOMIC DNA]</scope>
    <source>
        <strain evidence="1 2">S4</strain>
    </source>
</reference>
<keyword evidence="2" id="KW-1185">Reference proteome</keyword>
<protein>
    <submittedName>
        <fullName evidence="1">Uncharacterized protein</fullName>
    </submittedName>
</protein>
<sequence>MSLINFIVKIFNEFWFSKYDCYDDNGVKSDLEEWFKYIDLVEKGFYDIQNI</sequence>
<evidence type="ECO:0000313" key="1">
    <source>
        <dbReference type="EMBL" id="ORX86220.1"/>
    </source>
</evidence>
<gene>
    <name evidence="1" type="ORF">BCR32DRAFT_290198</name>
</gene>
<evidence type="ECO:0000313" key="2">
    <source>
        <dbReference type="Proteomes" id="UP000193944"/>
    </source>
</evidence>
<proteinExistence type="predicted"/>
<accession>A0A1Y1XKD0</accession>
<reference evidence="1 2" key="2">
    <citation type="submission" date="2016-08" db="EMBL/GenBank/DDBJ databases">
        <title>Pervasive Adenine N6-methylation of Active Genes in Fungi.</title>
        <authorList>
            <consortium name="DOE Joint Genome Institute"/>
            <person name="Mondo S.J."/>
            <person name="Dannebaum R.O."/>
            <person name="Kuo R.C."/>
            <person name="Labutti K."/>
            <person name="Haridas S."/>
            <person name="Kuo A."/>
            <person name="Salamov A."/>
            <person name="Ahrendt S.R."/>
            <person name="Lipzen A."/>
            <person name="Sullivan W."/>
            <person name="Andreopoulos W.B."/>
            <person name="Clum A."/>
            <person name="Lindquist E."/>
            <person name="Daum C."/>
            <person name="Ramamoorthy G.K."/>
            <person name="Gryganskyi A."/>
            <person name="Culley D."/>
            <person name="Magnuson J.K."/>
            <person name="James T.Y."/>
            <person name="O'Malley M.A."/>
            <person name="Stajich J.E."/>
            <person name="Spatafora J.W."/>
            <person name="Visel A."/>
            <person name="Grigoriev I.V."/>
        </authorList>
    </citation>
    <scope>NUCLEOTIDE SEQUENCE [LARGE SCALE GENOMIC DNA]</scope>
    <source>
        <strain evidence="1 2">S4</strain>
    </source>
</reference>
<organism evidence="1 2">
    <name type="scientific">Anaeromyces robustus</name>
    <dbReference type="NCBI Taxonomy" id="1754192"/>
    <lineage>
        <taxon>Eukaryota</taxon>
        <taxon>Fungi</taxon>
        <taxon>Fungi incertae sedis</taxon>
        <taxon>Chytridiomycota</taxon>
        <taxon>Chytridiomycota incertae sedis</taxon>
        <taxon>Neocallimastigomycetes</taxon>
        <taxon>Neocallimastigales</taxon>
        <taxon>Neocallimastigaceae</taxon>
        <taxon>Anaeromyces</taxon>
    </lineage>
</organism>
<dbReference type="Proteomes" id="UP000193944">
    <property type="component" value="Unassembled WGS sequence"/>
</dbReference>
<dbReference type="AlphaFoldDB" id="A0A1Y1XKD0"/>
<name>A0A1Y1XKD0_9FUNG</name>